<evidence type="ECO:0008006" key="3">
    <source>
        <dbReference type="Google" id="ProtNLM"/>
    </source>
</evidence>
<proteinExistence type="predicted"/>
<accession>A0A381S2B7</accession>
<evidence type="ECO:0000313" key="2">
    <source>
        <dbReference type="EMBL" id="SUZ97569.1"/>
    </source>
</evidence>
<evidence type="ECO:0000256" key="1">
    <source>
        <dbReference type="SAM" id="Phobius"/>
    </source>
</evidence>
<sequence length="172" mass="17900">VKANNSFSWVELLIVVAVVGIVGTISVPSWLRARVAGSEASIVTLLHAINSAQSRYAVSCANGYYAPNLALLATPPATGGDHGFLGQDFENDPSLKKSYSITLTAGLEAPGVPAPCNGTVPGTVVTTYFVTAVPTNDGDHVFGTNQSGRIYQSNGPMKVTYSGVPFGAREIQ</sequence>
<name>A0A381S2B7_9ZZZZ</name>
<protein>
    <recommendedName>
        <fullName evidence="3">Type II secretion system protein GspG C-terminal domain-containing protein</fullName>
    </recommendedName>
</protein>
<keyword evidence="1" id="KW-0472">Membrane</keyword>
<dbReference type="SUPFAM" id="SSF54523">
    <property type="entry name" value="Pili subunits"/>
    <property type="match status" value="1"/>
</dbReference>
<keyword evidence="1" id="KW-1133">Transmembrane helix</keyword>
<dbReference type="AlphaFoldDB" id="A0A381S2B7"/>
<dbReference type="InterPro" id="IPR045584">
    <property type="entry name" value="Pilin-like"/>
</dbReference>
<gene>
    <name evidence="2" type="ORF">METZ01_LOCUS50423</name>
</gene>
<dbReference type="Gene3D" id="3.30.700.10">
    <property type="entry name" value="Glycoprotein, Type 4 Pilin"/>
    <property type="match status" value="1"/>
</dbReference>
<feature type="transmembrane region" description="Helical" evidence="1">
    <location>
        <begin position="12"/>
        <end position="31"/>
    </location>
</feature>
<keyword evidence="1" id="KW-0812">Transmembrane</keyword>
<reference evidence="2" key="1">
    <citation type="submission" date="2018-05" db="EMBL/GenBank/DDBJ databases">
        <authorList>
            <person name="Lanie J.A."/>
            <person name="Ng W.-L."/>
            <person name="Kazmierczak K.M."/>
            <person name="Andrzejewski T.M."/>
            <person name="Davidsen T.M."/>
            <person name="Wayne K.J."/>
            <person name="Tettelin H."/>
            <person name="Glass J.I."/>
            <person name="Rusch D."/>
            <person name="Podicherti R."/>
            <person name="Tsui H.-C.T."/>
            <person name="Winkler M.E."/>
        </authorList>
    </citation>
    <scope>NUCLEOTIDE SEQUENCE</scope>
</reference>
<feature type="non-terminal residue" evidence="2">
    <location>
        <position position="1"/>
    </location>
</feature>
<organism evidence="2">
    <name type="scientific">marine metagenome</name>
    <dbReference type="NCBI Taxonomy" id="408172"/>
    <lineage>
        <taxon>unclassified sequences</taxon>
        <taxon>metagenomes</taxon>
        <taxon>ecological metagenomes</taxon>
    </lineage>
</organism>
<dbReference type="EMBL" id="UINC01002521">
    <property type="protein sequence ID" value="SUZ97569.1"/>
    <property type="molecule type" value="Genomic_DNA"/>
</dbReference>